<gene>
    <name evidence="7" type="ORF">JQ615_05475</name>
</gene>
<keyword evidence="2 5" id="KW-0862">Zinc</keyword>
<protein>
    <submittedName>
        <fullName evidence="7">Zn-dependent alcohol dehydrogenase</fullName>
    </submittedName>
</protein>
<evidence type="ECO:0000313" key="7">
    <source>
        <dbReference type="EMBL" id="MBR0794840.1"/>
    </source>
</evidence>
<evidence type="ECO:0000313" key="8">
    <source>
        <dbReference type="Proteomes" id="UP001315278"/>
    </source>
</evidence>
<dbReference type="Pfam" id="PF08240">
    <property type="entry name" value="ADH_N"/>
    <property type="match status" value="1"/>
</dbReference>
<evidence type="ECO:0000256" key="5">
    <source>
        <dbReference type="RuleBase" id="RU361277"/>
    </source>
</evidence>
<dbReference type="InterPro" id="IPR013154">
    <property type="entry name" value="ADH-like_N"/>
</dbReference>
<dbReference type="InterPro" id="IPR036291">
    <property type="entry name" value="NAD(P)-bd_dom_sf"/>
</dbReference>
<sequence>MDCLAAVFRDIDLPLSIEPIVIDEPGATELLVRIAAVGLCRTDYHVMRGERRVAMKPMVLGHEAAGIVERTGRQVVGINPGDHVVLTFIPGCGVCRWCRQGLHHLCAQGPRITQGPQLDGTYRRRDREGVAVGSFCMIGGFAEYAVVDRASVVVIDKDVPLDLASLVACGVPAGVGAARYRARVKRNDTVLVVGCGGDGMNVIQGAQLCGASQIIAADIVPAKLVWAREFGATDTLEQQGEELTKAVLALTDGIGVNHAFVCIDPPATLLPAFRATAKAGNVVVTALTPDTVSEISIPPLELCVSQKAIMGAVYGFASPRVQIPELLSLYRQGTLKLRELITQTYRLEDINLGYADLQAGKNLRGVVRFDT</sequence>
<dbReference type="RefSeq" id="WP_212492068.1">
    <property type="nucleotide sequence ID" value="NZ_JAFCJH010000004.1"/>
</dbReference>
<proteinExistence type="inferred from homology"/>
<keyword evidence="8" id="KW-1185">Reference proteome</keyword>
<reference evidence="8" key="1">
    <citation type="journal article" date="2021" name="ISME J.">
        <title>Evolutionary origin and ecological implication of a unique nif island in free-living Bradyrhizobium lineages.</title>
        <authorList>
            <person name="Tao J."/>
        </authorList>
    </citation>
    <scope>NUCLEOTIDE SEQUENCE [LARGE SCALE GENOMIC DNA]</scope>
    <source>
        <strain evidence="8">SZCCT0434</strain>
    </source>
</reference>
<keyword evidence="1 5" id="KW-0479">Metal-binding</keyword>
<evidence type="ECO:0000256" key="2">
    <source>
        <dbReference type="ARBA" id="ARBA00022833"/>
    </source>
</evidence>
<dbReference type="InterPro" id="IPR011032">
    <property type="entry name" value="GroES-like_sf"/>
</dbReference>
<comment type="cofactor">
    <cofactor evidence="5">
        <name>Zn(2+)</name>
        <dbReference type="ChEBI" id="CHEBI:29105"/>
    </cofactor>
</comment>
<evidence type="ECO:0000256" key="1">
    <source>
        <dbReference type="ARBA" id="ARBA00022723"/>
    </source>
</evidence>
<dbReference type="InterPro" id="IPR002328">
    <property type="entry name" value="ADH_Zn_CS"/>
</dbReference>
<dbReference type="PROSITE" id="PS00059">
    <property type="entry name" value="ADH_ZINC"/>
    <property type="match status" value="1"/>
</dbReference>
<comment type="caution">
    <text evidence="7">The sequence shown here is derived from an EMBL/GenBank/DDBJ whole genome shotgun (WGS) entry which is preliminary data.</text>
</comment>
<dbReference type="Gene3D" id="3.40.50.720">
    <property type="entry name" value="NAD(P)-binding Rossmann-like Domain"/>
    <property type="match status" value="1"/>
</dbReference>
<evidence type="ECO:0000256" key="3">
    <source>
        <dbReference type="ARBA" id="ARBA00023002"/>
    </source>
</evidence>
<dbReference type="Proteomes" id="UP001315278">
    <property type="component" value="Unassembled WGS sequence"/>
</dbReference>
<dbReference type="SUPFAM" id="SSF50129">
    <property type="entry name" value="GroES-like"/>
    <property type="match status" value="2"/>
</dbReference>
<accession>A0ABS5FDG9</accession>
<dbReference type="PANTHER" id="PTHR43880">
    <property type="entry name" value="ALCOHOL DEHYDROGENASE"/>
    <property type="match status" value="1"/>
</dbReference>
<keyword evidence="3" id="KW-0560">Oxidoreductase</keyword>
<evidence type="ECO:0000256" key="4">
    <source>
        <dbReference type="ARBA" id="ARBA00023027"/>
    </source>
</evidence>
<dbReference type="EMBL" id="JAFCJH010000004">
    <property type="protein sequence ID" value="MBR0794840.1"/>
    <property type="molecule type" value="Genomic_DNA"/>
</dbReference>
<evidence type="ECO:0000259" key="6">
    <source>
        <dbReference type="SMART" id="SM00829"/>
    </source>
</evidence>
<comment type="similarity">
    <text evidence="5">Belongs to the zinc-containing alcohol dehydrogenase family.</text>
</comment>
<keyword evidence="4" id="KW-0520">NAD</keyword>
<dbReference type="SMART" id="SM00829">
    <property type="entry name" value="PKS_ER"/>
    <property type="match status" value="1"/>
</dbReference>
<dbReference type="SUPFAM" id="SSF51735">
    <property type="entry name" value="NAD(P)-binding Rossmann-fold domains"/>
    <property type="match status" value="1"/>
</dbReference>
<organism evidence="7 8">
    <name type="scientific">Bradyrhizobium jicamae</name>
    <dbReference type="NCBI Taxonomy" id="280332"/>
    <lineage>
        <taxon>Bacteria</taxon>
        <taxon>Pseudomonadati</taxon>
        <taxon>Pseudomonadota</taxon>
        <taxon>Alphaproteobacteria</taxon>
        <taxon>Hyphomicrobiales</taxon>
        <taxon>Nitrobacteraceae</taxon>
        <taxon>Bradyrhizobium</taxon>
    </lineage>
</organism>
<dbReference type="PANTHER" id="PTHR43880:SF12">
    <property type="entry name" value="ALCOHOL DEHYDROGENASE CLASS-3"/>
    <property type="match status" value="1"/>
</dbReference>
<dbReference type="Pfam" id="PF00107">
    <property type="entry name" value="ADH_zinc_N"/>
    <property type="match status" value="1"/>
</dbReference>
<dbReference type="CDD" id="cd08279">
    <property type="entry name" value="Zn_ADH_class_III"/>
    <property type="match status" value="1"/>
</dbReference>
<dbReference type="InterPro" id="IPR020843">
    <property type="entry name" value="ER"/>
</dbReference>
<dbReference type="Gene3D" id="3.90.180.10">
    <property type="entry name" value="Medium-chain alcohol dehydrogenases, catalytic domain"/>
    <property type="match status" value="1"/>
</dbReference>
<dbReference type="InterPro" id="IPR013149">
    <property type="entry name" value="ADH-like_C"/>
</dbReference>
<name>A0ABS5FDG9_9BRAD</name>
<feature type="domain" description="Enoyl reductase (ER)" evidence="6">
    <location>
        <begin position="12"/>
        <end position="367"/>
    </location>
</feature>